<organism evidence="8 9">
    <name type="scientific">Lacrimispora amygdalina</name>
    <dbReference type="NCBI Taxonomy" id="253257"/>
    <lineage>
        <taxon>Bacteria</taxon>
        <taxon>Bacillati</taxon>
        <taxon>Bacillota</taxon>
        <taxon>Clostridia</taxon>
        <taxon>Lachnospirales</taxon>
        <taxon>Lachnospiraceae</taxon>
        <taxon>Lacrimispora</taxon>
    </lineage>
</organism>
<comment type="caution">
    <text evidence="8">The sequence shown here is derived from an EMBL/GenBank/DDBJ whole genome shotgun (WGS) entry which is preliminary data.</text>
</comment>
<gene>
    <name evidence="8" type="ORF">DS742_00805</name>
</gene>
<evidence type="ECO:0000256" key="1">
    <source>
        <dbReference type="ARBA" id="ARBA00004162"/>
    </source>
</evidence>
<evidence type="ECO:0000256" key="6">
    <source>
        <dbReference type="SAM" id="MobiDB-lite"/>
    </source>
</evidence>
<evidence type="ECO:0000256" key="4">
    <source>
        <dbReference type="ARBA" id="ARBA00022989"/>
    </source>
</evidence>
<evidence type="ECO:0000313" key="8">
    <source>
        <dbReference type="EMBL" id="RFZ80845.1"/>
    </source>
</evidence>
<feature type="compositionally biased region" description="Low complexity" evidence="6">
    <location>
        <begin position="84"/>
        <end position="97"/>
    </location>
</feature>
<dbReference type="AlphaFoldDB" id="A0A3E2NIP4"/>
<evidence type="ECO:0000256" key="3">
    <source>
        <dbReference type="ARBA" id="ARBA00022692"/>
    </source>
</evidence>
<keyword evidence="2" id="KW-1003">Cell membrane</keyword>
<dbReference type="OrthoDB" id="2655838at2"/>
<sequence>MHFIKGRQSGTRRSVLRNWQRQLQKIRSRCGSKETNMTTLTDKHKKKTAAPRKISTAFLLLFIVITNPLAAYGSNANVPEPGKTQETTQESVQQESQPDTPEAQKEDQLNVLPAADPDLAQIPDQNEPVYEPVSHTQDTFFYRKTLKGIYSSTDLYFYVEDYWDTKYVYAKIQYDVSQLIESAASSVTFSVNDVPVQSYKLEYKDGNSQILYVKIPMDQVHTGFNSLSVSAYARLFDEQGCVDDYSDANWLSIADTSYIRCGYESRDPEHRISYYPYPFMAAYEPAGKGLVIAVSDKAASGEVAAAMNLMADLSKHTGKRNDIELCRISDLKNYQPSETILISDYNDLPSEYKDKITKAPDSSGNAIVNFIDDSNAKPLLIITSNDDSSLMEAADMLMDENRRKQETGNLAVIEKGSGQLAVNAAKQSDMTAWNYTLEDIMGSGLSYVGPFHQEKYIYLPVSKDFVLAQGGKAVLKFRYSENLDFKRSLITVFWGDVPCASKRLSQEKASGDELTFEMPGDVTGTSASSLKITFDLELPDLLCTPRQSDMPWAYVSRESAIFLPPAADITLSFDSRVSPFSRNGKFNDVLLILSDEPTSVELNLLGQTLAMYGEEAKPYGTILVKRAGEFNGKEGDYNIITAGTRNGNAFISQINNNLAFKFAQDGASFESNEQLVLSREYAGKIGIMQLLKSPYSLNRGMLVLTGSNDETLKNLLDYLRDSSKREELKKDCVIIDASQNITALKFIKDEEGKEGPTLAEKLVRNRRSLVFTAIATSAMFLMLLAVIIILLRMRSYRKKNEE</sequence>
<reference evidence="8 9" key="1">
    <citation type="submission" date="2018-07" db="EMBL/GenBank/DDBJ databases">
        <title>New species, Clostridium PI-S10-A1B.</title>
        <authorList>
            <person name="Krishna G."/>
            <person name="Summeta K."/>
            <person name="Shikha S."/>
            <person name="Prabhu P.B."/>
            <person name="Suresh K."/>
        </authorList>
    </citation>
    <scope>NUCLEOTIDE SEQUENCE [LARGE SCALE GENOMIC DNA]</scope>
    <source>
        <strain evidence="8 9">PI-S10-A1B</strain>
    </source>
</reference>
<keyword evidence="5 7" id="KW-0472">Membrane</keyword>
<dbReference type="PANTHER" id="PTHR39083:SF1">
    <property type="entry name" value="CYCLIC DI-GMP-BINDING PROTEIN"/>
    <property type="match status" value="1"/>
</dbReference>
<keyword evidence="4 7" id="KW-1133">Transmembrane helix</keyword>
<feature type="region of interest" description="Disordered" evidence="6">
    <location>
        <begin position="76"/>
        <end position="106"/>
    </location>
</feature>
<dbReference type="Pfam" id="PF03170">
    <property type="entry name" value="BcsB"/>
    <property type="match status" value="1"/>
</dbReference>
<dbReference type="PANTHER" id="PTHR39083">
    <property type="entry name" value="CYCLIC DI-GMP-BINDING PROTEIN"/>
    <property type="match status" value="1"/>
</dbReference>
<name>A0A3E2NIP4_9FIRM</name>
<proteinExistence type="predicted"/>
<dbReference type="GO" id="GO:0005886">
    <property type="term" value="C:plasma membrane"/>
    <property type="evidence" value="ECO:0007669"/>
    <property type="project" value="UniProtKB-SubCell"/>
</dbReference>
<feature type="transmembrane region" description="Helical" evidence="7">
    <location>
        <begin position="769"/>
        <end position="791"/>
    </location>
</feature>
<protein>
    <recommendedName>
        <fullName evidence="10">Cellulose synthase</fullName>
    </recommendedName>
</protein>
<evidence type="ECO:0000256" key="2">
    <source>
        <dbReference type="ARBA" id="ARBA00022475"/>
    </source>
</evidence>
<dbReference type="GO" id="GO:0006011">
    <property type="term" value="P:UDP-alpha-D-glucose metabolic process"/>
    <property type="evidence" value="ECO:0007669"/>
    <property type="project" value="InterPro"/>
</dbReference>
<keyword evidence="3 7" id="KW-0812">Transmembrane</keyword>
<dbReference type="InterPro" id="IPR018513">
    <property type="entry name" value="Cell_synthase_bac"/>
</dbReference>
<evidence type="ECO:0000313" key="9">
    <source>
        <dbReference type="Proteomes" id="UP000260680"/>
    </source>
</evidence>
<evidence type="ECO:0008006" key="10">
    <source>
        <dbReference type="Google" id="ProtNLM"/>
    </source>
</evidence>
<accession>A0A3E2NIP4</accession>
<evidence type="ECO:0000256" key="7">
    <source>
        <dbReference type="SAM" id="Phobius"/>
    </source>
</evidence>
<evidence type="ECO:0000256" key="5">
    <source>
        <dbReference type="ARBA" id="ARBA00023136"/>
    </source>
</evidence>
<dbReference type="Proteomes" id="UP000260680">
    <property type="component" value="Unassembled WGS sequence"/>
</dbReference>
<dbReference type="EMBL" id="QOHO01000003">
    <property type="protein sequence ID" value="RFZ80845.1"/>
    <property type="molecule type" value="Genomic_DNA"/>
</dbReference>
<comment type="subcellular location">
    <subcellularLocation>
        <location evidence="1">Cell membrane</location>
        <topology evidence="1">Single-pass membrane protein</topology>
    </subcellularLocation>
</comment>
<dbReference type="Gene3D" id="2.60.120.260">
    <property type="entry name" value="Galactose-binding domain-like"/>
    <property type="match status" value="2"/>
</dbReference>